<protein>
    <recommendedName>
        <fullName evidence="4">DUF3071 domain-containing protein</fullName>
    </recommendedName>
</protein>
<sequence length="86" mass="9627">FGRASEAPRPDTSRSGAPVTPLRSRHAERTPAEERPTEPLRRRRERPATQPTAPVPPADGEDGARARRGRTSMPSWDEIVFGRDER</sequence>
<gene>
    <name evidence="2" type="ORF">ACFSBI_15795</name>
</gene>
<evidence type="ECO:0000256" key="1">
    <source>
        <dbReference type="SAM" id="MobiDB-lite"/>
    </source>
</evidence>
<comment type="caution">
    <text evidence="2">The sequence shown here is derived from an EMBL/GenBank/DDBJ whole genome shotgun (WGS) entry which is preliminary data.</text>
</comment>
<accession>A0ABW4LK24</accession>
<organism evidence="2 3">
    <name type="scientific">Amnibacterium endophyticum</name>
    <dbReference type="NCBI Taxonomy" id="2109337"/>
    <lineage>
        <taxon>Bacteria</taxon>
        <taxon>Bacillati</taxon>
        <taxon>Actinomycetota</taxon>
        <taxon>Actinomycetes</taxon>
        <taxon>Micrococcales</taxon>
        <taxon>Microbacteriaceae</taxon>
        <taxon>Amnibacterium</taxon>
    </lineage>
</organism>
<dbReference type="Proteomes" id="UP001597347">
    <property type="component" value="Unassembled WGS sequence"/>
</dbReference>
<proteinExistence type="predicted"/>
<dbReference type="EMBL" id="JBHUEA010000038">
    <property type="protein sequence ID" value="MFD1723013.1"/>
    <property type="molecule type" value="Genomic_DNA"/>
</dbReference>
<feature type="region of interest" description="Disordered" evidence="1">
    <location>
        <begin position="1"/>
        <end position="86"/>
    </location>
</feature>
<name>A0ABW4LK24_9MICO</name>
<reference evidence="3" key="1">
    <citation type="journal article" date="2019" name="Int. J. Syst. Evol. Microbiol.">
        <title>The Global Catalogue of Microorganisms (GCM) 10K type strain sequencing project: providing services to taxonomists for standard genome sequencing and annotation.</title>
        <authorList>
            <consortium name="The Broad Institute Genomics Platform"/>
            <consortium name="The Broad Institute Genome Sequencing Center for Infectious Disease"/>
            <person name="Wu L."/>
            <person name="Ma J."/>
        </authorList>
    </citation>
    <scope>NUCLEOTIDE SEQUENCE [LARGE SCALE GENOMIC DNA]</scope>
    <source>
        <strain evidence="3">CGMCC 1.12471</strain>
    </source>
</reference>
<feature type="compositionally biased region" description="Basic and acidic residues" evidence="1">
    <location>
        <begin position="1"/>
        <end position="12"/>
    </location>
</feature>
<feature type="non-terminal residue" evidence="2">
    <location>
        <position position="1"/>
    </location>
</feature>
<evidence type="ECO:0000313" key="3">
    <source>
        <dbReference type="Proteomes" id="UP001597347"/>
    </source>
</evidence>
<feature type="compositionally biased region" description="Basic and acidic residues" evidence="1">
    <location>
        <begin position="25"/>
        <end position="40"/>
    </location>
</feature>
<evidence type="ECO:0008006" key="4">
    <source>
        <dbReference type="Google" id="ProtNLM"/>
    </source>
</evidence>
<keyword evidence="3" id="KW-1185">Reference proteome</keyword>
<evidence type="ECO:0000313" key="2">
    <source>
        <dbReference type="EMBL" id="MFD1723013.1"/>
    </source>
</evidence>